<dbReference type="Pfam" id="PF18174">
    <property type="entry name" value="HU-CCDC81_bac_1"/>
    <property type="match status" value="1"/>
</dbReference>
<dbReference type="GO" id="GO:0042834">
    <property type="term" value="F:peptidoglycan binding"/>
    <property type="evidence" value="ECO:0007669"/>
    <property type="project" value="InterPro"/>
</dbReference>
<proteinExistence type="predicted"/>
<protein>
    <submittedName>
        <fullName evidence="2">SPOR domain-containing protein</fullName>
    </submittedName>
</protein>
<evidence type="ECO:0000313" key="3">
    <source>
        <dbReference type="Proteomes" id="UP000198034"/>
    </source>
</evidence>
<dbReference type="Gene3D" id="3.30.70.1070">
    <property type="entry name" value="Sporulation related repeat"/>
    <property type="match status" value="1"/>
</dbReference>
<dbReference type="Pfam" id="PF18175">
    <property type="entry name" value="HU-CCDC81_bac_2"/>
    <property type="match status" value="1"/>
</dbReference>
<accession>A0A246GAV6</accession>
<dbReference type="OrthoDB" id="653949at2"/>
<reference evidence="2 3" key="1">
    <citation type="journal article" date="2017" name="Infect. Genet. Evol.">
        <title>Comparative genome analysis of fish pathogen Flavobacterium columnare reveals extensive sequence diversity within the species.</title>
        <authorList>
            <person name="Kayansamruaj P."/>
            <person name="Dong H.T."/>
            <person name="Hirono I."/>
            <person name="Kondo H."/>
            <person name="Senapin S."/>
            <person name="Rodkhum C."/>
        </authorList>
    </citation>
    <scope>NUCLEOTIDE SEQUENCE [LARGE SCALE GENOMIC DNA]</scope>
    <source>
        <strain evidence="2 3">1214</strain>
    </source>
</reference>
<comment type="caution">
    <text evidence="2">The sequence shown here is derived from an EMBL/GenBank/DDBJ whole genome shotgun (WGS) entry which is preliminary data.</text>
</comment>
<gene>
    <name evidence="2" type="ORF">BWK62_07840</name>
</gene>
<organism evidence="2 3">
    <name type="scientific">Flavobacterium columnare</name>
    <dbReference type="NCBI Taxonomy" id="996"/>
    <lineage>
        <taxon>Bacteria</taxon>
        <taxon>Pseudomonadati</taxon>
        <taxon>Bacteroidota</taxon>
        <taxon>Flavobacteriia</taxon>
        <taxon>Flavobacteriales</taxon>
        <taxon>Flavobacteriaceae</taxon>
        <taxon>Flavobacterium</taxon>
    </lineage>
</organism>
<dbReference type="Proteomes" id="UP000198034">
    <property type="component" value="Unassembled WGS sequence"/>
</dbReference>
<dbReference type="PROSITE" id="PS51724">
    <property type="entry name" value="SPOR"/>
    <property type="match status" value="1"/>
</dbReference>
<dbReference type="Pfam" id="PF05036">
    <property type="entry name" value="SPOR"/>
    <property type="match status" value="1"/>
</dbReference>
<dbReference type="InterPro" id="IPR041268">
    <property type="entry name" value="HU-CCDC81_bac_2"/>
</dbReference>
<sequence>MNIEHYISELLYRYQCVIVPNLGAFLTETITTTVQENTTTFFPPKKVVSFNSYIKNNDGLLANHIALQEGISYIMAVAKLDSLVKEWEQKLLKREFIILKNIGILKYNIENHIVFEAFEHTNYLTSSFGLTSLVSPSIKREVLKSIVPQETLPILEEEELEETTLSIIPEKKNPFKNFLKYTAILTVGAGAGTFGYLGYLEQQEQSKSILVQKEVQKEVETKLQEATFFIENPVNLSTEKKTLAFHLVAGSFRSLSNAERTVNELKAKGFSKAKIMPQNEQGLFPVFYGSYATYTDAQHQLTTIQEKDNPEAWLLIKNL</sequence>
<dbReference type="AlphaFoldDB" id="A0A246GAV6"/>
<dbReference type="SUPFAM" id="SSF110997">
    <property type="entry name" value="Sporulation related repeat"/>
    <property type="match status" value="1"/>
</dbReference>
<evidence type="ECO:0000259" key="1">
    <source>
        <dbReference type="PROSITE" id="PS51724"/>
    </source>
</evidence>
<evidence type="ECO:0000313" key="2">
    <source>
        <dbReference type="EMBL" id="OWP77319.1"/>
    </source>
</evidence>
<dbReference type="InterPro" id="IPR040495">
    <property type="entry name" value="HU-CCDC81_bac_1"/>
</dbReference>
<dbReference type="InterPro" id="IPR007730">
    <property type="entry name" value="SPOR-like_dom"/>
</dbReference>
<dbReference type="InterPro" id="IPR036680">
    <property type="entry name" value="SPOR-like_sf"/>
</dbReference>
<name>A0A246GAV6_9FLAO</name>
<feature type="domain" description="SPOR" evidence="1">
    <location>
        <begin position="239"/>
        <end position="317"/>
    </location>
</feature>
<dbReference type="EMBL" id="MTCY01000018">
    <property type="protein sequence ID" value="OWP77319.1"/>
    <property type="molecule type" value="Genomic_DNA"/>
</dbReference>